<dbReference type="Gene3D" id="3.30.750.24">
    <property type="entry name" value="STAS domain"/>
    <property type="match status" value="1"/>
</dbReference>
<dbReference type="RefSeq" id="WP_101941336.1">
    <property type="nucleotide sequence ID" value="NZ_JABCSC020000001.1"/>
</dbReference>
<dbReference type="SUPFAM" id="SSF52091">
    <property type="entry name" value="SpoIIaa-like"/>
    <property type="match status" value="1"/>
</dbReference>
<feature type="domain" description="STAS" evidence="1">
    <location>
        <begin position="13"/>
        <end position="110"/>
    </location>
</feature>
<organism evidence="2 3">
    <name type="scientific">Uliginosibacterium aquaticum</name>
    <dbReference type="NCBI Taxonomy" id="2731212"/>
    <lineage>
        <taxon>Bacteria</taxon>
        <taxon>Pseudomonadati</taxon>
        <taxon>Pseudomonadota</taxon>
        <taxon>Betaproteobacteria</taxon>
        <taxon>Rhodocyclales</taxon>
        <taxon>Zoogloeaceae</taxon>
        <taxon>Uliginosibacterium</taxon>
    </lineage>
</organism>
<gene>
    <name evidence="2" type="ORF">HJ583_004400</name>
</gene>
<name>A0ABX2ID68_9RHOO</name>
<dbReference type="PANTHER" id="PTHR35849">
    <property type="entry name" value="BLR2341 PROTEIN"/>
    <property type="match status" value="1"/>
</dbReference>
<dbReference type="Pfam" id="PF13466">
    <property type="entry name" value="STAS_2"/>
    <property type="match status" value="1"/>
</dbReference>
<dbReference type="InterPro" id="IPR052746">
    <property type="entry name" value="MlaB_ABC_Transporter"/>
</dbReference>
<dbReference type="InterPro" id="IPR002645">
    <property type="entry name" value="STAS_dom"/>
</dbReference>
<dbReference type="InterPro" id="IPR036513">
    <property type="entry name" value="STAS_dom_sf"/>
</dbReference>
<dbReference type="PANTHER" id="PTHR35849:SF2">
    <property type="entry name" value="BLR2341 PROTEIN"/>
    <property type="match status" value="1"/>
</dbReference>
<dbReference type="CDD" id="cd07043">
    <property type="entry name" value="STAS_anti-anti-sigma_factors"/>
    <property type="match status" value="1"/>
</dbReference>
<accession>A0ABX2ID68</accession>
<reference evidence="2 3" key="1">
    <citation type="submission" date="2020-06" db="EMBL/GenBank/DDBJ databases">
        <title>Draft genome of Uliginosibacterium sp. IMCC34675.</title>
        <authorList>
            <person name="Song J."/>
        </authorList>
    </citation>
    <scope>NUCLEOTIDE SEQUENCE [LARGE SCALE GENOMIC DNA]</scope>
    <source>
        <strain evidence="2 3">IMCC34675</strain>
    </source>
</reference>
<proteinExistence type="predicted"/>
<evidence type="ECO:0000313" key="2">
    <source>
        <dbReference type="EMBL" id="NSL54257.1"/>
    </source>
</evidence>
<dbReference type="InterPro" id="IPR058548">
    <property type="entry name" value="MlaB-like_STAS"/>
</dbReference>
<protein>
    <submittedName>
        <fullName evidence="2">STAS domain-containing protein</fullName>
    </submittedName>
</protein>
<sequence>MPGSGTQQMTPVGGITIYNAGELKAQLLQRLEETELLELDLSRVDELDSAGLQVLVLAKREAQRRQRHLAIVAHSAEVQEVFDLLGLARWFGDPMLMHADSHRAAAAREA</sequence>
<evidence type="ECO:0000259" key="1">
    <source>
        <dbReference type="PROSITE" id="PS50801"/>
    </source>
</evidence>
<dbReference type="EMBL" id="JABCSC020000001">
    <property type="protein sequence ID" value="NSL54257.1"/>
    <property type="molecule type" value="Genomic_DNA"/>
</dbReference>
<comment type="caution">
    <text evidence="2">The sequence shown here is derived from an EMBL/GenBank/DDBJ whole genome shotgun (WGS) entry which is preliminary data.</text>
</comment>
<evidence type="ECO:0000313" key="3">
    <source>
        <dbReference type="Proteomes" id="UP000778523"/>
    </source>
</evidence>
<dbReference type="Proteomes" id="UP000778523">
    <property type="component" value="Unassembled WGS sequence"/>
</dbReference>
<keyword evidence="3" id="KW-1185">Reference proteome</keyword>
<dbReference type="PROSITE" id="PS50801">
    <property type="entry name" value="STAS"/>
    <property type="match status" value="1"/>
</dbReference>